<keyword evidence="8" id="KW-1185">Reference proteome</keyword>
<gene>
    <name evidence="7" type="ORF">L207DRAFT_588784</name>
</gene>
<reference evidence="7 8" key="1">
    <citation type="submission" date="2016-04" db="EMBL/GenBank/DDBJ databases">
        <title>A degradative enzymes factory behind the ericoid mycorrhizal symbiosis.</title>
        <authorList>
            <consortium name="DOE Joint Genome Institute"/>
            <person name="Martino E."/>
            <person name="Morin E."/>
            <person name="Grelet G."/>
            <person name="Kuo A."/>
            <person name="Kohler A."/>
            <person name="Daghino S."/>
            <person name="Barry K."/>
            <person name="Choi C."/>
            <person name="Cichocki N."/>
            <person name="Clum A."/>
            <person name="Copeland A."/>
            <person name="Hainaut M."/>
            <person name="Haridas S."/>
            <person name="Labutti K."/>
            <person name="Lindquist E."/>
            <person name="Lipzen A."/>
            <person name="Khouja H.-R."/>
            <person name="Murat C."/>
            <person name="Ohm R."/>
            <person name="Olson A."/>
            <person name="Spatafora J."/>
            <person name="Veneault-Fourrey C."/>
            <person name="Henrissat B."/>
            <person name="Grigoriev I."/>
            <person name="Martin F."/>
            <person name="Perotto S."/>
        </authorList>
    </citation>
    <scope>NUCLEOTIDE SEQUENCE [LARGE SCALE GENOMIC DNA]</scope>
    <source>
        <strain evidence="7 8">F</strain>
    </source>
</reference>
<dbReference type="Proteomes" id="UP000235786">
    <property type="component" value="Unassembled WGS sequence"/>
</dbReference>
<feature type="transmembrane region" description="Helical" evidence="6">
    <location>
        <begin position="98"/>
        <end position="117"/>
    </location>
</feature>
<accession>A0A2J6R6P6</accession>
<keyword evidence="5 6" id="KW-0472">Membrane</keyword>
<evidence type="ECO:0000256" key="2">
    <source>
        <dbReference type="ARBA" id="ARBA00006921"/>
    </source>
</evidence>
<keyword evidence="4 6" id="KW-1133">Transmembrane helix</keyword>
<feature type="transmembrane region" description="Helical" evidence="6">
    <location>
        <begin position="202"/>
        <end position="219"/>
    </location>
</feature>
<evidence type="ECO:0000256" key="5">
    <source>
        <dbReference type="ARBA" id="ARBA00023136"/>
    </source>
</evidence>
<dbReference type="STRING" id="1149755.A0A2J6R6P6"/>
<evidence type="ECO:0000256" key="3">
    <source>
        <dbReference type="ARBA" id="ARBA00022692"/>
    </source>
</evidence>
<feature type="transmembrane region" description="Helical" evidence="6">
    <location>
        <begin position="176"/>
        <end position="196"/>
    </location>
</feature>
<dbReference type="AlphaFoldDB" id="A0A2J6R6P6"/>
<keyword evidence="6" id="KW-0406">Ion transport</keyword>
<organism evidence="7 8">
    <name type="scientific">Hyaloscypha variabilis (strain UAMH 11265 / GT02V1 / F)</name>
    <name type="common">Meliniomyces variabilis</name>
    <dbReference type="NCBI Taxonomy" id="1149755"/>
    <lineage>
        <taxon>Eukaryota</taxon>
        <taxon>Fungi</taxon>
        <taxon>Dikarya</taxon>
        <taxon>Ascomycota</taxon>
        <taxon>Pezizomycotina</taxon>
        <taxon>Leotiomycetes</taxon>
        <taxon>Helotiales</taxon>
        <taxon>Hyaloscyphaceae</taxon>
        <taxon>Hyaloscypha</taxon>
        <taxon>Hyaloscypha variabilis</taxon>
    </lineage>
</organism>
<evidence type="ECO:0000256" key="4">
    <source>
        <dbReference type="ARBA" id="ARBA00022989"/>
    </source>
</evidence>
<keyword evidence="3 6" id="KW-0812">Transmembrane</keyword>
<dbReference type="EMBL" id="KZ613954">
    <property type="protein sequence ID" value="PMD34186.1"/>
    <property type="molecule type" value="Genomic_DNA"/>
</dbReference>
<protein>
    <recommendedName>
        <fullName evidence="6">Copper transport protein</fullName>
    </recommendedName>
</protein>
<keyword evidence="6" id="KW-0186">Copper</keyword>
<comment type="similarity">
    <text evidence="2 6">Belongs to the copper transporter (Ctr) (TC 1.A.56) family. SLC31A subfamily.</text>
</comment>
<dbReference type="GO" id="GO:0005375">
    <property type="term" value="F:copper ion transmembrane transporter activity"/>
    <property type="evidence" value="ECO:0007669"/>
    <property type="project" value="UniProtKB-UniRule"/>
</dbReference>
<evidence type="ECO:0000313" key="8">
    <source>
        <dbReference type="Proteomes" id="UP000235786"/>
    </source>
</evidence>
<dbReference type="OrthoDB" id="161814at2759"/>
<dbReference type="GO" id="GO:0016020">
    <property type="term" value="C:membrane"/>
    <property type="evidence" value="ECO:0007669"/>
    <property type="project" value="UniProtKB-SubCell"/>
</dbReference>
<evidence type="ECO:0000256" key="1">
    <source>
        <dbReference type="ARBA" id="ARBA00004141"/>
    </source>
</evidence>
<keyword evidence="6" id="KW-0187">Copper transport</keyword>
<keyword evidence="6" id="KW-0813">Transport</keyword>
<dbReference type="Pfam" id="PF04145">
    <property type="entry name" value="Ctr"/>
    <property type="match status" value="1"/>
</dbReference>
<comment type="subcellular location">
    <subcellularLocation>
        <location evidence="1 6">Membrane</location>
        <topology evidence="1 6">Multi-pass membrane protein</topology>
    </subcellularLocation>
</comment>
<dbReference type="PANTHER" id="PTHR12483">
    <property type="entry name" value="SOLUTE CARRIER FAMILY 31 COPPER TRANSPORTERS"/>
    <property type="match status" value="1"/>
</dbReference>
<proteinExistence type="inferred from homology"/>
<evidence type="ECO:0000256" key="6">
    <source>
        <dbReference type="RuleBase" id="RU367022"/>
    </source>
</evidence>
<name>A0A2J6R6P6_HYAVF</name>
<evidence type="ECO:0000313" key="7">
    <source>
        <dbReference type="EMBL" id="PMD34186.1"/>
    </source>
</evidence>
<dbReference type="PANTHER" id="PTHR12483:SF73">
    <property type="entry name" value="COPPER TRANSPORT PROTEIN CTR3"/>
    <property type="match status" value="1"/>
</dbReference>
<sequence>MIQNQDQLHQETIRIYLAPPFFQHKFSKTDIAMTASTSSVTMGMAMSISSSAIPASTSGAAMSMSMGGDDGCKLSMLLNWHTIDACFLSSAFHIRSSFTFFLSCLAAFLLVISLEFLRRFQRSLDRYLQARNAHIRDEEYALPDETEERLLPTGNGKDILIKRLKGRKVVIVLEQLLRGLMHTVQFAVSYCIMLLFMYSNGYIIISILLGTLVGFALFTRDTFHRQTQM</sequence>
<dbReference type="InterPro" id="IPR007274">
    <property type="entry name" value="Cop_transporter"/>
</dbReference>